<evidence type="ECO:0000256" key="1">
    <source>
        <dbReference type="SAM" id="MobiDB-lite"/>
    </source>
</evidence>
<name>A0A0L8HF22_OCTBM</name>
<proteinExistence type="predicted"/>
<sequence>MHTHKETPSYTPKHMRSHTHEHIYTNKHTYRNTRTCIHRYKDQIHRTDQQFIVHEMLMQMSNKNNT</sequence>
<organism evidence="2">
    <name type="scientific">Octopus bimaculoides</name>
    <name type="common">California two-spotted octopus</name>
    <dbReference type="NCBI Taxonomy" id="37653"/>
    <lineage>
        <taxon>Eukaryota</taxon>
        <taxon>Metazoa</taxon>
        <taxon>Spiralia</taxon>
        <taxon>Lophotrochozoa</taxon>
        <taxon>Mollusca</taxon>
        <taxon>Cephalopoda</taxon>
        <taxon>Coleoidea</taxon>
        <taxon>Octopodiformes</taxon>
        <taxon>Octopoda</taxon>
        <taxon>Incirrata</taxon>
        <taxon>Octopodidae</taxon>
        <taxon>Octopus</taxon>
    </lineage>
</organism>
<dbReference type="EMBL" id="KQ418304">
    <property type="protein sequence ID" value="KOF87851.1"/>
    <property type="molecule type" value="Genomic_DNA"/>
</dbReference>
<feature type="region of interest" description="Disordered" evidence="1">
    <location>
        <begin position="1"/>
        <end position="26"/>
    </location>
</feature>
<dbReference type="AlphaFoldDB" id="A0A0L8HF22"/>
<reference evidence="2" key="1">
    <citation type="submission" date="2015-07" db="EMBL/GenBank/DDBJ databases">
        <title>MeaNS - Measles Nucleotide Surveillance Program.</title>
        <authorList>
            <person name="Tran T."/>
            <person name="Druce J."/>
        </authorList>
    </citation>
    <scope>NUCLEOTIDE SEQUENCE</scope>
    <source>
        <strain evidence="2">UCB-OBI-ISO-001</strain>
        <tissue evidence="2">Gonad</tissue>
    </source>
</reference>
<gene>
    <name evidence="2" type="ORF">OCBIM_22015982mg</name>
</gene>
<accession>A0A0L8HF22</accession>
<protein>
    <submittedName>
        <fullName evidence="2">Uncharacterized protein</fullName>
    </submittedName>
</protein>
<evidence type="ECO:0000313" key="2">
    <source>
        <dbReference type="EMBL" id="KOF87851.1"/>
    </source>
</evidence>